<comment type="subcellular location">
    <subcellularLocation>
        <location evidence="1">Secreted</location>
    </subcellularLocation>
</comment>
<dbReference type="PRINTS" id="PR00019">
    <property type="entry name" value="LEURICHRPT"/>
</dbReference>
<dbReference type="InterPro" id="IPR024634">
    <property type="entry name" value="Internalin_N"/>
</dbReference>
<sequence length="618" mass="69749">MRKSNWLKEVIAMLVFIVGLCIMMGFGTKVQAASISKPLPINQIFPDSGLAEKVKKSLGKKSVTDLVSQWELNRVLVFNGNGCNIESIEGLQYFTNLKELYLSRNLINDLSPLKDLAKLSLLCINKNKLENLSDIPTAQLVRLLADDNELRDANSLTHLKYLETLSISKNKLKNIEGLSHLSKLKLLDLSRNELRNLSPLKRLKKISWLDLTCQKCVNEPVEYNSKLVIPNTIKAPNKKIISPSFISNNGMYINGQVTWDLPTYTSEVSYNFSRVVRVGQTKALFDGTVIQPLLPNNEDEKDFSESNQTKGQDESLRKKNNTDVEPKGELDESRTVRISKPRPINDIFPDPSLANEVKRVLGKKSVSDIVTQKELNKIKKYLNCDGSNIKSLEGVQFLTNLEELHACENQISDLSPLKDLTNLSSLYLKNNKLKSLSGVPTAQLVHLVVDNNELSEVNPLNHSQYLENLSMSKNKLKNINGLANLTNLRTLNLSKNELSDLSPLRKLKKLNSLNASGQICMNQPVEYQPKVVIPNTVKGPNCALVFPRDISDNGEYANGHITWNLPFYKKEVVYTFKKNERVWEIETKFDGTVIQPLYLKLPINKINLNSQEISEFNC</sequence>
<dbReference type="PANTHER" id="PTHR46652">
    <property type="entry name" value="LEUCINE-RICH REPEAT AND IQ DOMAIN-CONTAINING PROTEIN 1-RELATED"/>
    <property type="match status" value="1"/>
</dbReference>
<evidence type="ECO:0000259" key="8">
    <source>
        <dbReference type="Pfam" id="PF08191"/>
    </source>
</evidence>
<feature type="domain" description="Internalin N-terminal" evidence="9">
    <location>
        <begin position="337"/>
        <end position="376"/>
    </location>
</feature>
<reference evidence="10 11" key="1">
    <citation type="submission" date="2016-10" db="EMBL/GenBank/DDBJ databases">
        <authorList>
            <person name="Varghese N."/>
            <person name="Submissions S."/>
        </authorList>
    </citation>
    <scope>NUCLEOTIDE SEQUENCE [LARGE SCALE GENOMIC DNA]</scope>
    <source>
        <strain evidence="10 11">ATCC 49954</strain>
    </source>
</reference>
<dbReference type="SMART" id="SM00369">
    <property type="entry name" value="LRR_TYP"/>
    <property type="match status" value="5"/>
</dbReference>
<dbReference type="InterPro" id="IPR032675">
    <property type="entry name" value="LRR_dom_sf"/>
</dbReference>
<keyword evidence="4" id="KW-0433">Leucine-rich repeat</keyword>
<keyword evidence="6" id="KW-0677">Repeat</keyword>
<dbReference type="SMART" id="SM00364">
    <property type="entry name" value="LRR_BAC"/>
    <property type="match status" value="6"/>
</dbReference>
<dbReference type="SMART" id="SM00365">
    <property type="entry name" value="LRR_SD22"/>
    <property type="match status" value="8"/>
</dbReference>
<dbReference type="FunFam" id="3.80.10.10:FF:001164">
    <property type="entry name" value="GH01279p"/>
    <property type="match status" value="2"/>
</dbReference>
<evidence type="ECO:0000256" key="5">
    <source>
        <dbReference type="ARBA" id="ARBA00022729"/>
    </source>
</evidence>
<dbReference type="Gene3D" id="1.10.8.390">
    <property type="entry name" value="Internalin N-terminal Cap domain-like"/>
    <property type="match status" value="2"/>
</dbReference>
<dbReference type="InterPro" id="IPR003591">
    <property type="entry name" value="Leu-rich_rpt_typical-subtyp"/>
</dbReference>
<dbReference type="AlphaFoldDB" id="A0AAX2DTF7"/>
<dbReference type="InterPro" id="IPR014756">
    <property type="entry name" value="Ig_E-set"/>
</dbReference>
<feature type="domain" description="Internalin Ig-like inter-repeat region" evidence="8">
    <location>
        <begin position="240"/>
        <end position="293"/>
    </location>
</feature>
<feature type="domain" description="Internalin N-terminal" evidence="9">
    <location>
        <begin position="30"/>
        <end position="73"/>
    </location>
</feature>
<dbReference type="Proteomes" id="UP000183610">
    <property type="component" value="Unassembled WGS sequence"/>
</dbReference>
<dbReference type="Pfam" id="PF08191">
    <property type="entry name" value="LRR_adjacent"/>
    <property type="match status" value="2"/>
</dbReference>
<dbReference type="InterPro" id="IPR014755">
    <property type="entry name" value="Cu-Rt/internalin_Ig-like"/>
</dbReference>
<evidence type="ECO:0000256" key="2">
    <source>
        <dbReference type="ARBA" id="ARBA00009432"/>
    </source>
</evidence>
<evidence type="ECO:0000256" key="7">
    <source>
        <dbReference type="SAM" id="MobiDB-lite"/>
    </source>
</evidence>
<gene>
    <name evidence="10" type="ORF">SAMN05421782_12110</name>
</gene>
<dbReference type="Gene3D" id="2.60.40.1220">
    <property type="match status" value="2"/>
</dbReference>
<dbReference type="InterPro" id="IPR050836">
    <property type="entry name" value="SDS22/Internalin_LRR"/>
</dbReference>
<evidence type="ECO:0000256" key="6">
    <source>
        <dbReference type="ARBA" id="ARBA00022737"/>
    </source>
</evidence>
<organism evidence="10 11">
    <name type="scientific">Listeria ivanovii</name>
    <dbReference type="NCBI Taxonomy" id="1638"/>
    <lineage>
        <taxon>Bacteria</taxon>
        <taxon>Bacillati</taxon>
        <taxon>Bacillota</taxon>
        <taxon>Bacilli</taxon>
        <taxon>Bacillales</taxon>
        <taxon>Listeriaceae</taxon>
        <taxon>Listeria</taxon>
    </lineage>
</organism>
<dbReference type="InterPro" id="IPR025875">
    <property type="entry name" value="Leu-rich_rpt_4"/>
</dbReference>
<protein>
    <submittedName>
        <fullName evidence="10">Leucine Rich repeat-containing protein</fullName>
    </submittedName>
</protein>
<dbReference type="SUPFAM" id="SSF52058">
    <property type="entry name" value="L domain-like"/>
    <property type="match status" value="2"/>
</dbReference>
<dbReference type="InterPro" id="IPR012569">
    <property type="entry name" value="Inl_IR"/>
</dbReference>
<evidence type="ECO:0000313" key="11">
    <source>
        <dbReference type="Proteomes" id="UP000183610"/>
    </source>
</evidence>
<accession>A0AAX2DTF7</accession>
<evidence type="ECO:0000259" key="9">
    <source>
        <dbReference type="Pfam" id="PF12354"/>
    </source>
</evidence>
<dbReference type="Pfam" id="PF12354">
    <property type="entry name" value="Internalin_N"/>
    <property type="match status" value="2"/>
</dbReference>
<keyword evidence="3" id="KW-0964">Secreted</keyword>
<feature type="compositionally biased region" description="Basic and acidic residues" evidence="7">
    <location>
        <begin position="311"/>
        <end position="334"/>
    </location>
</feature>
<dbReference type="InterPro" id="IPR001611">
    <property type="entry name" value="Leu-rich_rpt"/>
</dbReference>
<keyword evidence="5" id="KW-0732">Signal</keyword>
<proteinExistence type="inferred from homology"/>
<dbReference type="Pfam" id="PF12799">
    <property type="entry name" value="LRR_4"/>
    <property type="match status" value="1"/>
</dbReference>
<dbReference type="SUPFAM" id="SSF81296">
    <property type="entry name" value="E set domains"/>
    <property type="match status" value="2"/>
</dbReference>
<feature type="domain" description="Internalin Ig-like inter-repeat region" evidence="8">
    <location>
        <begin position="544"/>
        <end position="597"/>
    </location>
</feature>
<evidence type="ECO:0000256" key="1">
    <source>
        <dbReference type="ARBA" id="ARBA00004613"/>
    </source>
</evidence>
<comment type="caution">
    <text evidence="10">The sequence shown here is derived from an EMBL/GenBank/DDBJ whole genome shotgun (WGS) entry which is preliminary data.</text>
</comment>
<dbReference type="Gene3D" id="3.80.10.10">
    <property type="entry name" value="Ribonuclease Inhibitor"/>
    <property type="match status" value="2"/>
</dbReference>
<dbReference type="GO" id="GO:0005576">
    <property type="term" value="C:extracellular region"/>
    <property type="evidence" value="ECO:0007669"/>
    <property type="project" value="UniProtKB-SubCell"/>
</dbReference>
<evidence type="ECO:0000256" key="3">
    <source>
        <dbReference type="ARBA" id="ARBA00022525"/>
    </source>
</evidence>
<evidence type="ECO:0000256" key="4">
    <source>
        <dbReference type="ARBA" id="ARBA00022614"/>
    </source>
</evidence>
<evidence type="ECO:0000313" key="10">
    <source>
        <dbReference type="EMBL" id="SDX40605.1"/>
    </source>
</evidence>
<dbReference type="PROSITE" id="PS51450">
    <property type="entry name" value="LRR"/>
    <property type="match status" value="7"/>
</dbReference>
<name>A0AAX2DTF7_LISIV</name>
<dbReference type="GO" id="GO:0009274">
    <property type="term" value="C:peptidoglycan-based cell wall"/>
    <property type="evidence" value="ECO:0007669"/>
    <property type="project" value="UniProtKB-ARBA"/>
</dbReference>
<dbReference type="PANTHER" id="PTHR46652:SF3">
    <property type="entry name" value="LEUCINE-RICH REPEAT-CONTAINING PROTEIN 9"/>
    <property type="match status" value="1"/>
</dbReference>
<dbReference type="EMBL" id="FNMX01000021">
    <property type="protein sequence ID" value="SDX40605.1"/>
    <property type="molecule type" value="Genomic_DNA"/>
</dbReference>
<comment type="similarity">
    <text evidence="2">Belongs to the internalin family.</text>
</comment>
<feature type="region of interest" description="Disordered" evidence="7">
    <location>
        <begin position="295"/>
        <end position="334"/>
    </location>
</feature>